<evidence type="ECO:0008006" key="3">
    <source>
        <dbReference type="Google" id="ProtNLM"/>
    </source>
</evidence>
<comment type="caution">
    <text evidence="1">The sequence shown here is derived from an EMBL/GenBank/DDBJ whole genome shotgun (WGS) entry which is preliminary data.</text>
</comment>
<dbReference type="RefSeq" id="WP_380775515.1">
    <property type="nucleotide sequence ID" value="NZ_JBHUEO010000068.1"/>
</dbReference>
<dbReference type="EMBL" id="JBHUEO010000068">
    <property type="protein sequence ID" value="MFD1708326.1"/>
    <property type="molecule type" value="Genomic_DNA"/>
</dbReference>
<reference evidence="2" key="1">
    <citation type="journal article" date="2019" name="Int. J. Syst. Evol. Microbiol.">
        <title>The Global Catalogue of Microorganisms (GCM) 10K type strain sequencing project: providing services to taxonomists for standard genome sequencing and annotation.</title>
        <authorList>
            <consortium name="The Broad Institute Genomics Platform"/>
            <consortium name="The Broad Institute Genome Sequencing Center for Infectious Disease"/>
            <person name="Wu L."/>
            <person name="Ma J."/>
        </authorList>
    </citation>
    <scope>NUCLEOTIDE SEQUENCE [LARGE SCALE GENOMIC DNA]</scope>
    <source>
        <strain evidence="2">CGMCC 1.12295</strain>
    </source>
</reference>
<organism evidence="1 2">
    <name type="scientific">Siminovitchia sediminis</name>
    <dbReference type="NCBI Taxonomy" id="1274353"/>
    <lineage>
        <taxon>Bacteria</taxon>
        <taxon>Bacillati</taxon>
        <taxon>Bacillota</taxon>
        <taxon>Bacilli</taxon>
        <taxon>Bacillales</taxon>
        <taxon>Bacillaceae</taxon>
        <taxon>Siminovitchia</taxon>
    </lineage>
</organism>
<dbReference type="Proteomes" id="UP001597301">
    <property type="component" value="Unassembled WGS sequence"/>
</dbReference>
<keyword evidence="2" id="KW-1185">Reference proteome</keyword>
<proteinExistence type="predicted"/>
<evidence type="ECO:0000313" key="2">
    <source>
        <dbReference type="Proteomes" id="UP001597301"/>
    </source>
</evidence>
<protein>
    <recommendedName>
        <fullName evidence="3">Ribosomal protein L32</fullName>
    </recommendedName>
</protein>
<evidence type="ECO:0000313" key="1">
    <source>
        <dbReference type="EMBL" id="MFD1708326.1"/>
    </source>
</evidence>
<gene>
    <name evidence="1" type="ORF">ACFSCZ_16540</name>
</gene>
<name>A0ABW4KND0_9BACI</name>
<accession>A0ABW4KND0</accession>
<sequence>MESNLFSYKKGAFSGANQFGKRTC</sequence>